<keyword evidence="10" id="KW-1185">Reference proteome</keyword>
<keyword evidence="5 6" id="KW-0472">Membrane</keyword>
<keyword evidence="4 6" id="KW-1133">Transmembrane helix</keyword>
<evidence type="ECO:0000313" key="9">
    <source>
        <dbReference type="EMBL" id="PRW61264.1"/>
    </source>
</evidence>
<name>A0A2P6U4M3_CHLSO</name>
<dbReference type="OrthoDB" id="408954at2759"/>
<dbReference type="GO" id="GO:0005506">
    <property type="term" value="F:iron ion binding"/>
    <property type="evidence" value="ECO:0007669"/>
    <property type="project" value="InterPro"/>
</dbReference>
<reference evidence="9 10" key="1">
    <citation type="journal article" date="2018" name="Plant J.">
        <title>Genome sequences of Chlorella sorokiniana UTEX 1602 and Micractinium conductrix SAG 241.80: implications to maltose excretion by a green alga.</title>
        <authorList>
            <person name="Arriola M.B."/>
            <person name="Velmurugan N."/>
            <person name="Zhang Y."/>
            <person name="Plunkett M.H."/>
            <person name="Hondzo H."/>
            <person name="Barney B.M."/>
        </authorList>
    </citation>
    <scope>NUCLEOTIDE SEQUENCE [LARGE SCALE GENOMIC DNA]</scope>
    <source>
        <strain evidence="10">UTEX 1602</strain>
    </source>
</reference>
<dbReference type="InterPro" id="IPR050307">
    <property type="entry name" value="Sterol_Desaturase_Related"/>
</dbReference>
<dbReference type="EMBL" id="LHPG02000001">
    <property type="protein sequence ID" value="PRW61264.1"/>
    <property type="molecule type" value="Genomic_DNA"/>
</dbReference>
<keyword evidence="7" id="KW-0732">Signal</keyword>
<accession>A0A2P6U4M3</accession>
<comment type="subcellular location">
    <subcellularLocation>
        <location evidence="1">Membrane</location>
    </subcellularLocation>
</comment>
<dbReference type="GO" id="GO:0008610">
    <property type="term" value="P:lipid biosynthetic process"/>
    <property type="evidence" value="ECO:0007669"/>
    <property type="project" value="InterPro"/>
</dbReference>
<sequence length="336" mass="38734">MRKLLAASLAAALCAVVLAGGADTLLLRPGSLLQVDLPALWRAAFPPVQHRPWSERQAEIIAENAWKNSLVTWMLPDGIREAMPFAVQTWFRCWIMCMALYFGVGAAWCYYAYFAFGSKLFKAGEIPVLPDMLEQMKVSMWAMPLYAMLPTLTEFCVEQGWTMAYTRVADVGLGRYVLYFALYMTSVEFFVYWQHRILHMGIGYSWLHVIHHKYNKGDQMSPFAGLAFHPLDGIMQALPYSWTLFYVPMHFLTHEMLLFFTSIWTTNIHDNIHAKIAPVMGAGYHTIHHTLYNYNYGHYFTFVDRFFGTLITPEEDQARREANRRIAAEKMQQAAH</sequence>
<feature type="signal peptide" evidence="7">
    <location>
        <begin position="1"/>
        <end position="19"/>
    </location>
</feature>
<evidence type="ECO:0000256" key="1">
    <source>
        <dbReference type="ARBA" id="ARBA00004370"/>
    </source>
</evidence>
<evidence type="ECO:0000256" key="6">
    <source>
        <dbReference type="SAM" id="Phobius"/>
    </source>
</evidence>
<keyword evidence="3 6" id="KW-0812">Transmembrane</keyword>
<dbReference type="STRING" id="3076.A0A2P6U4M3"/>
<gene>
    <name evidence="9" type="ORF">C2E21_0548</name>
</gene>
<evidence type="ECO:0000256" key="7">
    <source>
        <dbReference type="SAM" id="SignalP"/>
    </source>
</evidence>
<dbReference type="InterPro" id="IPR006694">
    <property type="entry name" value="Fatty_acid_hydroxylase"/>
</dbReference>
<evidence type="ECO:0000313" key="10">
    <source>
        <dbReference type="Proteomes" id="UP000239899"/>
    </source>
</evidence>
<comment type="caution">
    <text evidence="9">The sequence shown here is derived from an EMBL/GenBank/DDBJ whole genome shotgun (WGS) entry which is preliminary data.</text>
</comment>
<proteinExistence type="inferred from homology"/>
<feature type="transmembrane region" description="Helical" evidence="6">
    <location>
        <begin position="176"/>
        <end position="193"/>
    </location>
</feature>
<evidence type="ECO:0000256" key="4">
    <source>
        <dbReference type="ARBA" id="ARBA00022989"/>
    </source>
</evidence>
<feature type="transmembrane region" description="Helical" evidence="6">
    <location>
        <begin position="89"/>
        <end position="113"/>
    </location>
</feature>
<organism evidence="9 10">
    <name type="scientific">Chlorella sorokiniana</name>
    <name type="common">Freshwater green alga</name>
    <dbReference type="NCBI Taxonomy" id="3076"/>
    <lineage>
        <taxon>Eukaryota</taxon>
        <taxon>Viridiplantae</taxon>
        <taxon>Chlorophyta</taxon>
        <taxon>core chlorophytes</taxon>
        <taxon>Trebouxiophyceae</taxon>
        <taxon>Chlorellales</taxon>
        <taxon>Chlorellaceae</taxon>
        <taxon>Chlorella clade</taxon>
        <taxon>Chlorella</taxon>
    </lineage>
</organism>
<dbReference type="Pfam" id="PF04116">
    <property type="entry name" value="FA_hydroxylase"/>
    <property type="match status" value="1"/>
</dbReference>
<feature type="domain" description="Fatty acid hydroxylase" evidence="8">
    <location>
        <begin position="180"/>
        <end position="309"/>
    </location>
</feature>
<evidence type="ECO:0000256" key="2">
    <source>
        <dbReference type="ARBA" id="ARBA00009324"/>
    </source>
</evidence>
<evidence type="ECO:0000259" key="8">
    <source>
        <dbReference type="Pfam" id="PF04116"/>
    </source>
</evidence>
<dbReference type="Proteomes" id="UP000239899">
    <property type="component" value="Unassembled WGS sequence"/>
</dbReference>
<dbReference type="PANTHER" id="PTHR11863">
    <property type="entry name" value="STEROL DESATURASE"/>
    <property type="match status" value="1"/>
</dbReference>
<feature type="chain" id="PRO_5015146685" evidence="7">
    <location>
        <begin position="20"/>
        <end position="336"/>
    </location>
</feature>
<dbReference type="GO" id="GO:0016020">
    <property type="term" value="C:membrane"/>
    <property type="evidence" value="ECO:0007669"/>
    <property type="project" value="UniProtKB-SubCell"/>
</dbReference>
<comment type="similarity">
    <text evidence="2">Belongs to the sterol desaturase family.</text>
</comment>
<evidence type="ECO:0000256" key="5">
    <source>
        <dbReference type="ARBA" id="ARBA00023136"/>
    </source>
</evidence>
<dbReference type="AlphaFoldDB" id="A0A2P6U4M3"/>
<protein>
    <submittedName>
        <fullName evidence="9">C-5 sterol desaturase</fullName>
    </submittedName>
</protein>
<evidence type="ECO:0000256" key="3">
    <source>
        <dbReference type="ARBA" id="ARBA00022692"/>
    </source>
</evidence>
<dbReference type="GO" id="GO:0016491">
    <property type="term" value="F:oxidoreductase activity"/>
    <property type="evidence" value="ECO:0007669"/>
    <property type="project" value="InterPro"/>
</dbReference>